<keyword evidence="9" id="KW-1185">Reference proteome</keyword>
<dbReference type="GO" id="GO:0010945">
    <property type="term" value="F:coenzyme A diphosphatase activity"/>
    <property type="evidence" value="ECO:0007669"/>
    <property type="project" value="InterPro"/>
</dbReference>
<evidence type="ECO:0000313" key="8">
    <source>
        <dbReference type="EMBL" id="PFH51918.1"/>
    </source>
</evidence>
<proteinExistence type="predicted"/>
<dbReference type="SUPFAM" id="SSF55811">
    <property type="entry name" value="Nudix"/>
    <property type="match status" value="1"/>
</dbReference>
<protein>
    <recommendedName>
        <fullName evidence="7">Nudix hydrolase domain-containing protein</fullName>
    </recommendedName>
</protein>
<sequence>MVFAASASIVSLTRPFTPNSLEVIRDVLKRVGNTTEPHPTYKSRNAAVLIPLCNVDGKPGILLEVRGRTLRTHSGEVSFPGGRVDDTDISLINAALRETHEEMGLHPSQIDVLGSIGPPELNKSGDLTVWPFVGFVHSFLPNRSPGPTEPFPSLDIRHLRTKLSKTEVAAAFHVPLIALTDESRRRLHFFRERRPYWAITVTDLIQNGNDGITGTGAIDYARDDFSHSTAKSEKKVISAREEEDIEVWGLSGWYLSLLMRVLKVG</sequence>
<accession>A0A2A9NP88</accession>
<comment type="cofactor">
    <cofactor evidence="1">
        <name>Mn(2+)</name>
        <dbReference type="ChEBI" id="CHEBI:29035"/>
    </cofactor>
</comment>
<dbReference type="InterPro" id="IPR045121">
    <property type="entry name" value="CoAse"/>
</dbReference>
<dbReference type="CDD" id="cd03426">
    <property type="entry name" value="NUDIX_CoAse_Nudt7"/>
    <property type="match status" value="1"/>
</dbReference>
<dbReference type="STRING" id="703135.A0A2A9NP88"/>
<keyword evidence="5" id="KW-0460">Magnesium</keyword>
<evidence type="ECO:0000256" key="2">
    <source>
        <dbReference type="ARBA" id="ARBA00001946"/>
    </source>
</evidence>
<dbReference type="OrthoDB" id="206213at2759"/>
<dbReference type="Gene3D" id="3.90.79.10">
    <property type="entry name" value="Nucleoside Triphosphate Pyrophosphohydrolase"/>
    <property type="match status" value="1"/>
</dbReference>
<dbReference type="InterPro" id="IPR015797">
    <property type="entry name" value="NUDIX_hydrolase-like_dom_sf"/>
</dbReference>
<dbReference type="InterPro" id="IPR000086">
    <property type="entry name" value="NUDIX_hydrolase_dom"/>
</dbReference>
<name>A0A2A9NP88_9AGAR</name>
<reference evidence="8 9" key="1">
    <citation type="submission" date="2014-02" db="EMBL/GenBank/DDBJ databases">
        <title>Transposable element dynamics among asymbiotic and ectomycorrhizal Amanita fungi.</title>
        <authorList>
            <consortium name="DOE Joint Genome Institute"/>
            <person name="Hess J."/>
            <person name="Skrede I."/>
            <person name="Wolfe B."/>
            <person name="LaButti K."/>
            <person name="Ohm R.A."/>
            <person name="Grigoriev I.V."/>
            <person name="Pringle A."/>
        </authorList>
    </citation>
    <scope>NUCLEOTIDE SEQUENCE [LARGE SCALE GENOMIC DNA]</scope>
    <source>
        <strain evidence="8 9">SKay4041</strain>
    </source>
</reference>
<keyword evidence="6" id="KW-0464">Manganese</keyword>
<organism evidence="8 9">
    <name type="scientific">Amanita thiersii Skay4041</name>
    <dbReference type="NCBI Taxonomy" id="703135"/>
    <lineage>
        <taxon>Eukaryota</taxon>
        <taxon>Fungi</taxon>
        <taxon>Dikarya</taxon>
        <taxon>Basidiomycota</taxon>
        <taxon>Agaricomycotina</taxon>
        <taxon>Agaricomycetes</taxon>
        <taxon>Agaricomycetidae</taxon>
        <taxon>Agaricales</taxon>
        <taxon>Pluteineae</taxon>
        <taxon>Amanitaceae</taxon>
        <taxon>Amanita</taxon>
    </lineage>
</organism>
<gene>
    <name evidence="8" type="ORF">AMATHDRAFT_141513</name>
</gene>
<keyword evidence="3" id="KW-0479">Metal-binding</keyword>
<evidence type="ECO:0000259" key="7">
    <source>
        <dbReference type="PROSITE" id="PS51462"/>
    </source>
</evidence>
<dbReference type="Pfam" id="PF00293">
    <property type="entry name" value="NUDIX"/>
    <property type="match status" value="1"/>
</dbReference>
<dbReference type="PANTHER" id="PTHR12992:SF24">
    <property type="entry name" value="PEROXISOMAL COENZYME A DIPHOSPHATASE NUDT7"/>
    <property type="match status" value="1"/>
</dbReference>
<dbReference type="PROSITE" id="PS51462">
    <property type="entry name" value="NUDIX"/>
    <property type="match status" value="1"/>
</dbReference>
<evidence type="ECO:0000256" key="3">
    <source>
        <dbReference type="ARBA" id="ARBA00022723"/>
    </source>
</evidence>
<dbReference type="PANTHER" id="PTHR12992">
    <property type="entry name" value="NUDIX HYDROLASE"/>
    <property type="match status" value="1"/>
</dbReference>
<keyword evidence="4" id="KW-0378">Hydrolase</keyword>
<dbReference type="AlphaFoldDB" id="A0A2A9NP88"/>
<evidence type="ECO:0000256" key="5">
    <source>
        <dbReference type="ARBA" id="ARBA00022842"/>
    </source>
</evidence>
<dbReference type="EMBL" id="KZ301983">
    <property type="protein sequence ID" value="PFH51918.1"/>
    <property type="molecule type" value="Genomic_DNA"/>
</dbReference>
<dbReference type="GO" id="GO:0046872">
    <property type="term" value="F:metal ion binding"/>
    <property type="evidence" value="ECO:0007669"/>
    <property type="project" value="UniProtKB-KW"/>
</dbReference>
<evidence type="ECO:0000256" key="4">
    <source>
        <dbReference type="ARBA" id="ARBA00022801"/>
    </source>
</evidence>
<dbReference type="GO" id="GO:0015938">
    <property type="term" value="P:coenzyme A catabolic process"/>
    <property type="evidence" value="ECO:0007669"/>
    <property type="project" value="TreeGrafter"/>
</dbReference>
<evidence type="ECO:0000313" key="9">
    <source>
        <dbReference type="Proteomes" id="UP000242287"/>
    </source>
</evidence>
<evidence type="ECO:0000256" key="1">
    <source>
        <dbReference type="ARBA" id="ARBA00001936"/>
    </source>
</evidence>
<comment type="cofactor">
    <cofactor evidence="2">
        <name>Mg(2+)</name>
        <dbReference type="ChEBI" id="CHEBI:18420"/>
    </cofactor>
</comment>
<dbReference type="Proteomes" id="UP000242287">
    <property type="component" value="Unassembled WGS sequence"/>
</dbReference>
<feature type="domain" description="Nudix hydrolase" evidence="7">
    <location>
        <begin position="43"/>
        <end position="200"/>
    </location>
</feature>
<evidence type="ECO:0000256" key="6">
    <source>
        <dbReference type="ARBA" id="ARBA00023211"/>
    </source>
</evidence>